<reference evidence="1" key="1">
    <citation type="submission" date="2021-06" db="EMBL/GenBank/DDBJ databases">
        <authorList>
            <person name="Kallberg Y."/>
            <person name="Tangrot J."/>
            <person name="Rosling A."/>
        </authorList>
    </citation>
    <scope>NUCLEOTIDE SEQUENCE</scope>
    <source>
        <strain evidence="1">FL966</strain>
    </source>
</reference>
<comment type="caution">
    <text evidence="1">The sequence shown here is derived from an EMBL/GenBank/DDBJ whole genome shotgun (WGS) entry which is preliminary data.</text>
</comment>
<proteinExistence type="predicted"/>
<accession>A0A9N9KK08</accession>
<keyword evidence="2" id="KW-1185">Reference proteome</keyword>
<dbReference type="OrthoDB" id="2404565at2759"/>
<feature type="non-terminal residue" evidence="1">
    <location>
        <position position="1"/>
    </location>
</feature>
<evidence type="ECO:0000313" key="2">
    <source>
        <dbReference type="Proteomes" id="UP000789759"/>
    </source>
</evidence>
<gene>
    <name evidence="1" type="ORF">CPELLU_LOCUS20570</name>
</gene>
<protein>
    <submittedName>
        <fullName evidence="1">24985_t:CDS:1</fullName>
    </submittedName>
</protein>
<dbReference type="AlphaFoldDB" id="A0A9N9KK08"/>
<name>A0A9N9KK08_9GLOM</name>
<organism evidence="1 2">
    <name type="scientific">Cetraspora pellucida</name>
    <dbReference type="NCBI Taxonomy" id="1433469"/>
    <lineage>
        <taxon>Eukaryota</taxon>
        <taxon>Fungi</taxon>
        <taxon>Fungi incertae sedis</taxon>
        <taxon>Mucoromycota</taxon>
        <taxon>Glomeromycotina</taxon>
        <taxon>Glomeromycetes</taxon>
        <taxon>Diversisporales</taxon>
        <taxon>Gigasporaceae</taxon>
        <taxon>Cetraspora</taxon>
    </lineage>
</organism>
<sequence length="84" mass="9888">VLEQELQAFNRANAVKNLINDRQFWIDIEQLRNILGPVKRAVKSLEFRTTLLANIFVELVKMAISIQEISVIYNSQFQRDFLEH</sequence>
<evidence type="ECO:0000313" key="1">
    <source>
        <dbReference type="EMBL" id="CAG8830156.1"/>
    </source>
</evidence>
<dbReference type="EMBL" id="CAJVQA010063524">
    <property type="protein sequence ID" value="CAG8830156.1"/>
    <property type="molecule type" value="Genomic_DNA"/>
</dbReference>
<dbReference type="Proteomes" id="UP000789759">
    <property type="component" value="Unassembled WGS sequence"/>
</dbReference>
<feature type="non-terminal residue" evidence="1">
    <location>
        <position position="84"/>
    </location>
</feature>